<evidence type="ECO:0000313" key="10">
    <source>
        <dbReference type="Proteomes" id="UP000198327"/>
    </source>
</evidence>
<keyword evidence="6 7" id="KW-0472">Membrane</keyword>
<comment type="similarity">
    <text evidence="2">Belongs to the resistance-nodulation-cell division (RND) (TC 2.A.6) family. MmpL subfamily.</text>
</comment>
<name>A0A239IU45_9NOCA</name>
<dbReference type="RefSeq" id="WP_089247182.1">
    <property type="nucleotide sequence ID" value="NZ_FZOW01000007.1"/>
</dbReference>
<feature type="transmembrane region" description="Helical" evidence="7">
    <location>
        <begin position="528"/>
        <end position="547"/>
    </location>
</feature>
<feature type="transmembrane region" description="Helical" evidence="7">
    <location>
        <begin position="204"/>
        <end position="222"/>
    </location>
</feature>
<keyword evidence="5 7" id="KW-1133">Transmembrane helix</keyword>
<dbReference type="SUPFAM" id="SSF82866">
    <property type="entry name" value="Multidrug efflux transporter AcrB transmembrane domain"/>
    <property type="match status" value="2"/>
</dbReference>
<feature type="transmembrane region" description="Helical" evidence="7">
    <location>
        <begin position="559"/>
        <end position="580"/>
    </location>
</feature>
<feature type="transmembrane region" description="Helical" evidence="7">
    <location>
        <begin position="671"/>
        <end position="696"/>
    </location>
</feature>
<feature type="domain" description="SSD" evidence="8">
    <location>
        <begin position="212"/>
        <end position="326"/>
    </location>
</feature>
<keyword evidence="3" id="KW-1003">Cell membrane</keyword>
<dbReference type="AlphaFoldDB" id="A0A239IU45"/>
<dbReference type="InterPro" id="IPR000731">
    <property type="entry name" value="SSD"/>
</dbReference>
<dbReference type="Gene3D" id="1.20.1640.10">
    <property type="entry name" value="Multidrug efflux transporter AcrB transmembrane domain"/>
    <property type="match status" value="2"/>
</dbReference>
<evidence type="ECO:0000256" key="2">
    <source>
        <dbReference type="ARBA" id="ARBA00010157"/>
    </source>
</evidence>
<dbReference type="PROSITE" id="PS50156">
    <property type="entry name" value="SSD"/>
    <property type="match status" value="1"/>
</dbReference>
<reference evidence="10" key="1">
    <citation type="submission" date="2017-06" db="EMBL/GenBank/DDBJ databases">
        <authorList>
            <person name="Varghese N."/>
            <person name="Submissions S."/>
        </authorList>
    </citation>
    <scope>NUCLEOTIDE SEQUENCE [LARGE SCALE GENOMIC DNA]</scope>
    <source>
        <strain evidence="10">JCM 23211</strain>
    </source>
</reference>
<proteinExistence type="inferred from homology"/>
<dbReference type="InterPro" id="IPR050545">
    <property type="entry name" value="Mycobact_MmpL"/>
</dbReference>
<evidence type="ECO:0000259" key="8">
    <source>
        <dbReference type="PROSITE" id="PS50156"/>
    </source>
</evidence>
<feature type="transmembrane region" description="Helical" evidence="7">
    <location>
        <begin position="177"/>
        <end position="197"/>
    </location>
</feature>
<keyword evidence="10" id="KW-1185">Reference proteome</keyword>
<feature type="transmembrane region" description="Helical" evidence="7">
    <location>
        <begin position="592"/>
        <end position="616"/>
    </location>
</feature>
<evidence type="ECO:0000256" key="1">
    <source>
        <dbReference type="ARBA" id="ARBA00004651"/>
    </source>
</evidence>
<dbReference type="InterPro" id="IPR004869">
    <property type="entry name" value="MMPL_dom"/>
</dbReference>
<comment type="subcellular location">
    <subcellularLocation>
        <location evidence="1">Cell membrane</location>
        <topology evidence="1">Multi-pass membrane protein</topology>
    </subcellularLocation>
</comment>
<protein>
    <submittedName>
        <fullName evidence="9">Putative drug exporter of the RND superfamily</fullName>
    </submittedName>
</protein>
<evidence type="ECO:0000256" key="4">
    <source>
        <dbReference type="ARBA" id="ARBA00022692"/>
    </source>
</evidence>
<dbReference type="EMBL" id="FZOW01000007">
    <property type="protein sequence ID" value="SNS97055.1"/>
    <property type="molecule type" value="Genomic_DNA"/>
</dbReference>
<feature type="transmembrane region" description="Helical" evidence="7">
    <location>
        <begin position="269"/>
        <end position="297"/>
    </location>
</feature>
<evidence type="ECO:0000256" key="6">
    <source>
        <dbReference type="ARBA" id="ARBA00023136"/>
    </source>
</evidence>
<dbReference type="PANTHER" id="PTHR33406:SF11">
    <property type="entry name" value="MEMBRANE PROTEIN SCO6666-RELATED"/>
    <property type="match status" value="1"/>
</dbReference>
<dbReference type="Proteomes" id="UP000198327">
    <property type="component" value="Unassembled WGS sequence"/>
</dbReference>
<evidence type="ECO:0000256" key="3">
    <source>
        <dbReference type="ARBA" id="ARBA00022475"/>
    </source>
</evidence>
<sequence length="736" mass="76102">MAWQLFRLGRWSFLHRKLVAGVWVLLLILGVLGAATLDSKTSDSFELQGIESTEAFTLISDRSGESADGATARIVFEAPEGGTLTDPQNQAAVAEALTAARTEHVTSVSDPFTTGTVSENGRAAYATVSYDTPAIDLTDADRNALDDAKASGQDAGLTVAVGGDAVTAVGEVPIGELIGIGVAVVVLAITFGSLVAAGMPLLTALIGVGIGILGITVTGAFFELSSTTSALGTMLGLAVGIDYALFIMSRYQSEARQGHSLEEAAGKAVGTAGSAVIFAGLTVIIALAGLSVCGIGFLTQMGIGGAFMVLIAVLVALTLLPAILGFAGKKVLGGKIKGLKTIDPEHPQTRTNGRRWVEGVSKFKWPALVSGLLVAAVVSLPIASMELALPDDGVAPTGSDNRVAFDTIAENFGPGANGPLVVVVDTLNAADPVSAVNTAVERLQGIGTDISAIVPPAAEVLEPQLAAVGFTTVQIIPDSAPSDAATKELVATIRDTMSDLPADTGARALVTGQTAVGVDIADELTSVFPLYLAVVVGLAFILLMLVFRSILVPLKAALGFLLSVGISLGATVAVFQWGWLANLIGVDTQTPVVFILPLLLTGILFGLAMDYEVFLVSRMRESYVHGMSAKQAVIDGFQHSARVVVAAAIIMLGVFAGFALTDQAIIKSIGFALAIGILADAFLVRMMIVPAVMVIVGDKMWWLPKWLDRILPNLDIEGEGLADKLTPPREKAVANA</sequence>
<feature type="transmembrane region" description="Helical" evidence="7">
    <location>
        <begin position="303"/>
        <end position="327"/>
    </location>
</feature>
<keyword evidence="4 7" id="KW-0812">Transmembrane</keyword>
<feature type="transmembrane region" description="Helical" evidence="7">
    <location>
        <begin position="637"/>
        <end position="659"/>
    </location>
</feature>
<dbReference type="PANTHER" id="PTHR33406">
    <property type="entry name" value="MEMBRANE PROTEIN MJ1562-RELATED"/>
    <property type="match status" value="1"/>
</dbReference>
<dbReference type="OrthoDB" id="7051771at2"/>
<evidence type="ECO:0000256" key="5">
    <source>
        <dbReference type="ARBA" id="ARBA00022989"/>
    </source>
</evidence>
<gene>
    <name evidence="9" type="ORF">SAMN05421642_107225</name>
</gene>
<evidence type="ECO:0000313" key="9">
    <source>
        <dbReference type="EMBL" id="SNS97055.1"/>
    </source>
</evidence>
<evidence type="ECO:0000256" key="7">
    <source>
        <dbReference type="SAM" id="Phobius"/>
    </source>
</evidence>
<dbReference type="Pfam" id="PF03176">
    <property type="entry name" value="MMPL"/>
    <property type="match status" value="2"/>
</dbReference>
<accession>A0A239IU45</accession>
<organism evidence="9 10">
    <name type="scientific">Rhodococcoides kyotonense</name>
    <dbReference type="NCBI Taxonomy" id="398843"/>
    <lineage>
        <taxon>Bacteria</taxon>
        <taxon>Bacillati</taxon>
        <taxon>Actinomycetota</taxon>
        <taxon>Actinomycetes</taxon>
        <taxon>Mycobacteriales</taxon>
        <taxon>Nocardiaceae</taxon>
        <taxon>Rhodococcoides</taxon>
    </lineage>
</organism>
<feature type="transmembrane region" description="Helical" evidence="7">
    <location>
        <begin position="363"/>
        <end position="383"/>
    </location>
</feature>
<feature type="transmembrane region" description="Helical" evidence="7">
    <location>
        <begin position="228"/>
        <end position="248"/>
    </location>
</feature>
<dbReference type="GO" id="GO:0005886">
    <property type="term" value="C:plasma membrane"/>
    <property type="evidence" value="ECO:0007669"/>
    <property type="project" value="UniProtKB-SubCell"/>
</dbReference>